<sequence length="297" mass="30943">MAQVKQAQKPAESSPQPNAGASAGDNHTSVQELKVSGHLMTLPAGLFCFVNEANPAASQNNGMPGVRISPPPAGGQNIEISSFRADGWMNADGDAALVRIRKGPAQVLVTIYQLPNMPDAAPKLQVRQLLTAGDMPAVAANAPAPAPAPAPVAPEVMDMMAHIQTRGDVGAKFGVWLGERGSQNWIEGFALNAPEGINPADLSYQAVLGRGWLSPWVEAGQYCGSRGMALPLLGLRIRLTGEAAENYELSCSASFVGGASAGPAGNDETCEADTLAPLEAFQITLTPRTRRGGKAKR</sequence>
<feature type="compositionally biased region" description="Polar residues" evidence="1">
    <location>
        <begin position="11"/>
        <end position="27"/>
    </location>
</feature>
<comment type="caution">
    <text evidence="2">The sequence shown here is derived from an EMBL/GenBank/DDBJ whole genome shotgun (WGS) entry which is preliminary data.</text>
</comment>
<name>A0ABQ6A7N0_9PROT</name>
<proteinExistence type="predicted"/>
<dbReference type="Proteomes" id="UP001156641">
    <property type="component" value="Unassembled WGS sequence"/>
</dbReference>
<reference evidence="3" key="1">
    <citation type="journal article" date="2019" name="Int. J. Syst. Evol. Microbiol.">
        <title>The Global Catalogue of Microorganisms (GCM) 10K type strain sequencing project: providing services to taxonomists for standard genome sequencing and annotation.</title>
        <authorList>
            <consortium name="The Broad Institute Genomics Platform"/>
            <consortium name="The Broad Institute Genome Sequencing Center for Infectious Disease"/>
            <person name="Wu L."/>
            <person name="Ma J."/>
        </authorList>
    </citation>
    <scope>NUCLEOTIDE SEQUENCE [LARGE SCALE GENOMIC DNA]</scope>
    <source>
        <strain evidence="3">NBRC 112502</strain>
    </source>
</reference>
<gene>
    <name evidence="2" type="ORF">GCM10010909_19680</name>
</gene>
<evidence type="ECO:0000256" key="1">
    <source>
        <dbReference type="SAM" id="MobiDB-lite"/>
    </source>
</evidence>
<evidence type="ECO:0000313" key="3">
    <source>
        <dbReference type="Proteomes" id="UP001156641"/>
    </source>
</evidence>
<dbReference type="EMBL" id="BSOS01000065">
    <property type="protein sequence ID" value="GLR67287.1"/>
    <property type="molecule type" value="Genomic_DNA"/>
</dbReference>
<dbReference type="RefSeq" id="WP_284258016.1">
    <property type="nucleotide sequence ID" value="NZ_BSOS01000065.1"/>
</dbReference>
<protein>
    <recommendedName>
        <fullName evidence="4">Clostridial hydrophobic W</fullName>
    </recommendedName>
</protein>
<organism evidence="2 3">
    <name type="scientific">Acidocella aquatica</name>
    <dbReference type="NCBI Taxonomy" id="1922313"/>
    <lineage>
        <taxon>Bacteria</taxon>
        <taxon>Pseudomonadati</taxon>
        <taxon>Pseudomonadota</taxon>
        <taxon>Alphaproteobacteria</taxon>
        <taxon>Acetobacterales</taxon>
        <taxon>Acidocellaceae</taxon>
        <taxon>Acidocella</taxon>
    </lineage>
</organism>
<accession>A0ABQ6A7N0</accession>
<dbReference type="Pfam" id="PF07538">
    <property type="entry name" value="ChW"/>
    <property type="match status" value="1"/>
</dbReference>
<feature type="region of interest" description="Disordered" evidence="1">
    <location>
        <begin position="1"/>
        <end position="27"/>
    </location>
</feature>
<dbReference type="InterPro" id="IPR006637">
    <property type="entry name" value="ChW"/>
</dbReference>
<keyword evidence="3" id="KW-1185">Reference proteome</keyword>
<evidence type="ECO:0000313" key="2">
    <source>
        <dbReference type="EMBL" id="GLR67287.1"/>
    </source>
</evidence>
<evidence type="ECO:0008006" key="4">
    <source>
        <dbReference type="Google" id="ProtNLM"/>
    </source>
</evidence>